<evidence type="ECO:0000313" key="2">
    <source>
        <dbReference type="EMBL" id="MDR6294484.1"/>
    </source>
</evidence>
<dbReference type="Proteomes" id="UP001262410">
    <property type="component" value="Unassembled WGS sequence"/>
</dbReference>
<dbReference type="PANTHER" id="PTHR12110">
    <property type="entry name" value="HYDROXYPYRUVATE ISOMERASE"/>
    <property type="match status" value="1"/>
</dbReference>
<keyword evidence="2" id="KW-0413">Isomerase</keyword>
<evidence type="ECO:0000259" key="1">
    <source>
        <dbReference type="Pfam" id="PF01261"/>
    </source>
</evidence>
<dbReference type="InterPro" id="IPR050312">
    <property type="entry name" value="IolE/XylAMocC-like"/>
</dbReference>
<feature type="domain" description="Xylose isomerase-like TIM barrel" evidence="1">
    <location>
        <begin position="28"/>
        <end position="264"/>
    </location>
</feature>
<keyword evidence="3" id="KW-1185">Reference proteome</keyword>
<dbReference type="RefSeq" id="WP_309802034.1">
    <property type="nucleotide sequence ID" value="NZ_JAVDPW010000020.1"/>
</dbReference>
<dbReference type="Pfam" id="PF01261">
    <property type="entry name" value="AP_endonuc_2"/>
    <property type="match status" value="1"/>
</dbReference>
<dbReference type="InterPro" id="IPR013022">
    <property type="entry name" value="Xyl_isomerase-like_TIM-brl"/>
</dbReference>
<proteinExistence type="predicted"/>
<dbReference type="SUPFAM" id="SSF51658">
    <property type="entry name" value="Xylose isomerase-like"/>
    <property type="match status" value="1"/>
</dbReference>
<accession>A0ABU1K403</accession>
<organism evidence="2 3">
    <name type="scientific">Inquilinus ginsengisoli</name>
    <dbReference type="NCBI Taxonomy" id="363840"/>
    <lineage>
        <taxon>Bacteria</taxon>
        <taxon>Pseudomonadati</taxon>
        <taxon>Pseudomonadota</taxon>
        <taxon>Alphaproteobacteria</taxon>
        <taxon>Rhodospirillales</taxon>
        <taxon>Rhodospirillaceae</taxon>
        <taxon>Inquilinus</taxon>
    </lineage>
</organism>
<protein>
    <submittedName>
        <fullName evidence="2">Sugar phosphate isomerase/epimerase</fullName>
    </submittedName>
</protein>
<reference evidence="2 3" key="1">
    <citation type="submission" date="2023-07" db="EMBL/GenBank/DDBJ databases">
        <title>Sorghum-associated microbial communities from plants grown in Nebraska, USA.</title>
        <authorList>
            <person name="Schachtman D."/>
        </authorList>
    </citation>
    <scope>NUCLEOTIDE SEQUENCE [LARGE SCALE GENOMIC DNA]</scope>
    <source>
        <strain evidence="2 3">584</strain>
    </source>
</reference>
<dbReference type="Gene3D" id="3.20.20.150">
    <property type="entry name" value="Divalent-metal-dependent TIM barrel enzymes"/>
    <property type="match status" value="1"/>
</dbReference>
<dbReference type="EMBL" id="JAVDPW010000020">
    <property type="protein sequence ID" value="MDR6294484.1"/>
    <property type="molecule type" value="Genomic_DNA"/>
</dbReference>
<evidence type="ECO:0000313" key="3">
    <source>
        <dbReference type="Proteomes" id="UP001262410"/>
    </source>
</evidence>
<dbReference type="GO" id="GO:0016853">
    <property type="term" value="F:isomerase activity"/>
    <property type="evidence" value="ECO:0007669"/>
    <property type="project" value="UniProtKB-KW"/>
</dbReference>
<name>A0ABU1K403_9PROT</name>
<sequence length="269" mass="28870">MDAFGIAGWLYHQPILHQKTMTQLDLPAASRQAGVDIVELCSAFFPSQTAAYLNDLRRAIRDAGVSVRNIAVDMGDISSADADRRRTDLEALKQWFHVARAIGAEAIRVNSGGSEPTTAGELARIVEGYQELAAEAEHVGVHLLIENHGGASFDPGHIKGILDAVGSPRLGTCPDTGNFVGGTWRDGIRVMAPVAFTCHVKVSAYTADGLQPRIGHDGRDRSADLKAILRTLKDSGYRGPLCIEAGVDGDETESARGAIRYVRELLEAI</sequence>
<dbReference type="PANTHER" id="PTHR12110:SF53">
    <property type="entry name" value="BLR5974 PROTEIN"/>
    <property type="match status" value="1"/>
</dbReference>
<comment type="caution">
    <text evidence="2">The sequence shown here is derived from an EMBL/GenBank/DDBJ whole genome shotgun (WGS) entry which is preliminary data.</text>
</comment>
<dbReference type="InterPro" id="IPR036237">
    <property type="entry name" value="Xyl_isomerase-like_sf"/>
</dbReference>
<gene>
    <name evidence="2" type="ORF">E9232_007038</name>
</gene>